<dbReference type="PANTHER" id="PTHR43133:SF8">
    <property type="entry name" value="RNA POLYMERASE SIGMA FACTOR HI_1459-RELATED"/>
    <property type="match status" value="1"/>
</dbReference>
<dbReference type="InterPro" id="IPR007627">
    <property type="entry name" value="RNA_pol_sigma70_r2"/>
</dbReference>
<comment type="caution">
    <text evidence="9">The sequence shown here is derived from an EMBL/GenBank/DDBJ whole genome shotgun (WGS) entry which is preliminary data.</text>
</comment>
<feature type="domain" description="Putative zinc-finger" evidence="8">
    <location>
        <begin position="224"/>
        <end position="257"/>
    </location>
</feature>
<keyword evidence="2" id="KW-0805">Transcription regulation</keyword>
<dbReference type="Pfam" id="PF13490">
    <property type="entry name" value="zf-HC2"/>
    <property type="match status" value="1"/>
</dbReference>
<evidence type="ECO:0000256" key="3">
    <source>
        <dbReference type="ARBA" id="ARBA00023082"/>
    </source>
</evidence>
<dbReference type="InterPro" id="IPR039425">
    <property type="entry name" value="RNA_pol_sigma-70-like"/>
</dbReference>
<evidence type="ECO:0000313" key="10">
    <source>
        <dbReference type="Proteomes" id="UP000433071"/>
    </source>
</evidence>
<feature type="region of interest" description="Disordered" evidence="6">
    <location>
        <begin position="381"/>
        <end position="422"/>
    </location>
</feature>
<evidence type="ECO:0000256" key="6">
    <source>
        <dbReference type="SAM" id="MobiDB-lite"/>
    </source>
</evidence>
<evidence type="ECO:0000256" key="5">
    <source>
        <dbReference type="ARBA" id="ARBA00023163"/>
    </source>
</evidence>
<gene>
    <name evidence="9" type="ORF">GJ743_03940</name>
</gene>
<reference evidence="9 10" key="1">
    <citation type="submission" date="2019-11" db="EMBL/GenBank/DDBJ databases">
        <title>Agromyces kandeliae sp. nov., isolated from mangrove soil.</title>
        <authorList>
            <person name="Wang R."/>
        </authorList>
    </citation>
    <scope>NUCLEOTIDE SEQUENCE [LARGE SCALE GENOMIC DNA]</scope>
    <source>
        <strain evidence="9 10">JCM 11433</strain>
    </source>
</reference>
<dbReference type="SUPFAM" id="SSF88659">
    <property type="entry name" value="Sigma3 and sigma4 domains of RNA polymerase sigma factors"/>
    <property type="match status" value="1"/>
</dbReference>
<name>A0A6I3M2F4_9MICO</name>
<keyword evidence="3" id="KW-0731">Sigma factor</keyword>
<dbReference type="PANTHER" id="PTHR43133">
    <property type="entry name" value="RNA POLYMERASE ECF-TYPE SIGMA FACTO"/>
    <property type="match status" value="1"/>
</dbReference>
<accession>A0A6I3M2F4</accession>
<dbReference type="Gene3D" id="1.10.10.10">
    <property type="entry name" value="Winged helix-like DNA-binding domain superfamily/Winged helix DNA-binding domain"/>
    <property type="match status" value="1"/>
</dbReference>
<organism evidence="9 10">
    <name type="scientific">Agromyces bracchium</name>
    <dbReference type="NCBI Taxonomy" id="88376"/>
    <lineage>
        <taxon>Bacteria</taxon>
        <taxon>Bacillati</taxon>
        <taxon>Actinomycetota</taxon>
        <taxon>Actinomycetes</taxon>
        <taxon>Micrococcales</taxon>
        <taxon>Microbacteriaceae</taxon>
        <taxon>Agromyces</taxon>
    </lineage>
</organism>
<dbReference type="AlphaFoldDB" id="A0A6I3M2F4"/>
<comment type="similarity">
    <text evidence="1">Belongs to the sigma-70 factor family. ECF subfamily.</text>
</comment>
<dbReference type="InterPro" id="IPR013325">
    <property type="entry name" value="RNA_pol_sigma_r2"/>
</dbReference>
<evidence type="ECO:0000313" key="9">
    <source>
        <dbReference type="EMBL" id="MTH67524.1"/>
    </source>
</evidence>
<evidence type="ECO:0000259" key="8">
    <source>
        <dbReference type="Pfam" id="PF13490"/>
    </source>
</evidence>
<feature type="region of interest" description="Disordered" evidence="6">
    <location>
        <begin position="1"/>
        <end position="41"/>
    </location>
</feature>
<dbReference type="GO" id="GO:0003677">
    <property type="term" value="F:DNA binding"/>
    <property type="evidence" value="ECO:0007669"/>
    <property type="project" value="UniProtKB-KW"/>
</dbReference>
<proteinExistence type="inferred from homology"/>
<keyword evidence="10" id="KW-1185">Reference proteome</keyword>
<evidence type="ECO:0000256" key="2">
    <source>
        <dbReference type="ARBA" id="ARBA00023015"/>
    </source>
</evidence>
<dbReference type="Gene3D" id="1.10.10.1320">
    <property type="entry name" value="Anti-sigma factor, zinc-finger domain"/>
    <property type="match status" value="1"/>
</dbReference>
<dbReference type="SUPFAM" id="SSF88946">
    <property type="entry name" value="Sigma2 domain of RNA polymerase sigma factors"/>
    <property type="match status" value="1"/>
</dbReference>
<keyword evidence="4" id="KW-0238">DNA-binding</keyword>
<dbReference type="InterPro" id="IPR036388">
    <property type="entry name" value="WH-like_DNA-bd_sf"/>
</dbReference>
<evidence type="ECO:0000256" key="1">
    <source>
        <dbReference type="ARBA" id="ARBA00010641"/>
    </source>
</evidence>
<dbReference type="OrthoDB" id="4990598at2"/>
<dbReference type="InterPro" id="IPR014284">
    <property type="entry name" value="RNA_pol_sigma-70_dom"/>
</dbReference>
<dbReference type="InterPro" id="IPR027383">
    <property type="entry name" value="Znf_put"/>
</dbReference>
<protein>
    <submittedName>
        <fullName evidence="9">Sigma-70 family RNA polymerase sigma factor</fullName>
    </submittedName>
</protein>
<feature type="domain" description="RNA polymerase sigma-70 region 2" evidence="7">
    <location>
        <begin position="63"/>
        <end position="127"/>
    </location>
</feature>
<sequence length="535" mass="54879">MSVTAQQPVRRGPSAPEGIACDPGERARTRRTRHVTPPRSAPADADLIAATRTGDRDAYAELWRRHEASARTVARSHTTLDADDLVAEAFTRTFDAIRSGKGPQGAFRPYLFATIRNTAASWGRANRETPLDDLESVADPATGDAAVLEALDRSTTATAFRALPERWQEVLWYAEVERMSPQQIAPLLGMSANATAALAYRAREGLRQQWIRAHLADARHEPACGWTVDRLGAYMRGRLRRRDTLKVEAHLDGCAKCTVVAAEAREVGMRLAFVLLPLAAGPAAATAYSAWLGAAAPVASAAGAAGTAAVSAAGSAAVDGLAGAAVGTAGHAAGSGTSAAAAGVGAASGTSTAVSVGAGVGGAVFVAATAVALLVLPQAAPTDASPDRGSTAVAAEAPVEPEPEPIEPQPETRPAPPADEQTSIEPIEAPTEVAPPAGPETEPGPAVVAEPEPVVEPAPEPEPEPEPEPVAELDLVVATHGSSLTLELSGEPGAVVELLADGLPFATVMLDDAGIAVVDFLAPANHKWVASAQYA</sequence>
<dbReference type="InterPro" id="IPR013324">
    <property type="entry name" value="RNA_pol_sigma_r3/r4-like"/>
</dbReference>
<dbReference type="Proteomes" id="UP000433071">
    <property type="component" value="Unassembled WGS sequence"/>
</dbReference>
<dbReference type="Gene3D" id="1.10.1740.10">
    <property type="match status" value="1"/>
</dbReference>
<feature type="compositionally biased region" description="Pro residues" evidence="6">
    <location>
        <begin position="406"/>
        <end position="417"/>
    </location>
</feature>
<dbReference type="Pfam" id="PF04542">
    <property type="entry name" value="Sigma70_r2"/>
    <property type="match status" value="1"/>
</dbReference>
<dbReference type="GO" id="GO:0006352">
    <property type="term" value="P:DNA-templated transcription initiation"/>
    <property type="evidence" value="ECO:0007669"/>
    <property type="project" value="InterPro"/>
</dbReference>
<dbReference type="NCBIfam" id="TIGR02937">
    <property type="entry name" value="sigma70-ECF"/>
    <property type="match status" value="1"/>
</dbReference>
<dbReference type="GO" id="GO:0016987">
    <property type="term" value="F:sigma factor activity"/>
    <property type="evidence" value="ECO:0007669"/>
    <property type="project" value="UniProtKB-KW"/>
</dbReference>
<dbReference type="InterPro" id="IPR041916">
    <property type="entry name" value="Anti_sigma_zinc_sf"/>
</dbReference>
<keyword evidence="5" id="KW-0804">Transcription</keyword>
<evidence type="ECO:0000256" key="4">
    <source>
        <dbReference type="ARBA" id="ARBA00023125"/>
    </source>
</evidence>
<dbReference type="EMBL" id="WMLB01000011">
    <property type="protein sequence ID" value="MTH67524.1"/>
    <property type="molecule type" value="Genomic_DNA"/>
</dbReference>
<evidence type="ECO:0000259" key="7">
    <source>
        <dbReference type="Pfam" id="PF04542"/>
    </source>
</evidence>